<accession>A0ABQ5D2E5</accession>
<organism evidence="1 2">
    <name type="scientific">Tanacetum coccineum</name>
    <dbReference type="NCBI Taxonomy" id="301880"/>
    <lineage>
        <taxon>Eukaryota</taxon>
        <taxon>Viridiplantae</taxon>
        <taxon>Streptophyta</taxon>
        <taxon>Embryophyta</taxon>
        <taxon>Tracheophyta</taxon>
        <taxon>Spermatophyta</taxon>
        <taxon>Magnoliopsida</taxon>
        <taxon>eudicotyledons</taxon>
        <taxon>Gunneridae</taxon>
        <taxon>Pentapetalae</taxon>
        <taxon>asterids</taxon>
        <taxon>campanulids</taxon>
        <taxon>Asterales</taxon>
        <taxon>Asteraceae</taxon>
        <taxon>Asteroideae</taxon>
        <taxon>Anthemideae</taxon>
        <taxon>Anthemidinae</taxon>
        <taxon>Tanacetum</taxon>
    </lineage>
</organism>
<name>A0ABQ5D2E5_9ASTR</name>
<reference evidence="1" key="1">
    <citation type="journal article" date="2022" name="Int. J. Mol. Sci.">
        <title>Draft Genome of Tanacetum Coccineum: Genomic Comparison of Closely Related Tanacetum-Family Plants.</title>
        <authorList>
            <person name="Yamashiro T."/>
            <person name="Shiraishi A."/>
            <person name="Nakayama K."/>
            <person name="Satake H."/>
        </authorList>
    </citation>
    <scope>NUCLEOTIDE SEQUENCE</scope>
</reference>
<comment type="caution">
    <text evidence="1">The sequence shown here is derived from an EMBL/GenBank/DDBJ whole genome shotgun (WGS) entry which is preliminary data.</text>
</comment>
<gene>
    <name evidence="1" type="ORF">Tco_0923506</name>
</gene>
<dbReference type="Proteomes" id="UP001151760">
    <property type="component" value="Unassembled WGS sequence"/>
</dbReference>
<protein>
    <submittedName>
        <fullName evidence="1">Uncharacterized protein</fullName>
    </submittedName>
</protein>
<dbReference type="PANTHER" id="PTHR33090">
    <property type="entry name" value="DUF3774 DOMAIN PROTEIN-RELATED"/>
    <property type="match status" value="1"/>
</dbReference>
<dbReference type="Pfam" id="PF12609">
    <property type="entry name" value="DUF3774"/>
    <property type="match status" value="1"/>
</dbReference>
<sequence length="93" mass="10272">MSCEAARKAWLVAASIGAVEASKDQGVARWNGPLRELHRHAETKLTSSYLKTTLCSTLQVTGGEYRTIKSTTKDGSMNKVMEMNYFGPNSVRF</sequence>
<reference evidence="1" key="2">
    <citation type="submission" date="2022-01" db="EMBL/GenBank/DDBJ databases">
        <authorList>
            <person name="Yamashiro T."/>
            <person name="Shiraishi A."/>
            <person name="Satake H."/>
            <person name="Nakayama K."/>
        </authorList>
    </citation>
    <scope>NUCLEOTIDE SEQUENCE</scope>
</reference>
<evidence type="ECO:0000313" key="2">
    <source>
        <dbReference type="Proteomes" id="UP001151760"/>
    </source>
</evidence>
<dbReference type="InterPro" id="IPR022251">
    <property type="entry name" value="DUF3774_wound-induced"/>
</dbReference>
<evidence type="ECO:0000313" key="1">
    <source>
        <dbReference type="EMBL" id="GJT33087.1"/>
    </source>
</evidence>
<keyword evidence="2" id="KW-1185">Reference proteome</keyword>
<proteinExistence type="predicted"/>
<dbReference type="EMBL" id="BQNB010014848">
    <property type="protein sequence ID" value="GJT33087.1"/>
    <property type="molecule type" value="Genomic_DNA"/>
</dbReference>